<keyword evidence="2" id="KW-1185">Reference proteome</keyword>
<dbReference type="EMBL" id="CM001403">
    <property type="protein sequence ID" value="EHQ25697.1"/>
    <property type="molecule type" value="Genomic_DNA"/>
</dbReference>
<protein>
    <submittedName>
        <fullName evidence="1">Uncharacterized protein</fullName>
    </submittedName>
</protein>
<organism evidence="1 2">
    <name type="scientific">Mucilaginibacter paludis DSM 18603</name>
    <dbReference type="NCBI Taxonomy" id="714943"/>
    <lineage>
        <taxon>Bacteria</taxon>
        <taxon>Pseudomonadati</taxon>
        <taxon>Bacteroidota</taxon>
        <taxon>Sphingobacteriia</taxon>
        <taxon>Sphingobacteriales</taxon>
        <taxon>Sphingobacteriaceae</taxon>
        <taxon>Mucilaginibacter</taxon>
    </lineage>
</organism>
<dbReference type="RefSeq" id="WP_008505558.1">
    <property type="nucleotide sequence ID" value="NZ_CM001403.1"/>
</dbReference>
<dbReference type="STRING" id="714943.Mucpa_1539"/>
<dbReference type="HOGENOM" id="CLU_1516249_0_0_10"/>
<dbReference type="AlphaFoldDB" id="H1Y1Z4"/>
<dbReference type="Proteomes" id="UP000002774">
    <property type="component" value="Chromosome"/>
</dbReference>
<accession>H1Y1Z4</accession>
<evidence type="ECO:0000313" key="1">
    <source>
        <dbReference type="EMBL" id="EHQ25697.1"/>
    </source>
</evidence>
<reference evidence="1" key="1">
    <citation type="submission" date="2011-09" db="EMBL/GenBank/DDBJ databases">
        <title>The permanent draft genome of Mucilaginibacter paludis DSM 18603.</title>
        <authorList>
            <consortium name="US DOE Joint Genome Institute (JGI-PGF)"/>
            <person name="Lucas S."/>
            <person name="Han J."/>
            <person name="Lapidus A."/>
            <person name="Bruce D."/>
            <person name="Goodwin L."/>
            <person name="Pitluck S."/>
            <person name="Peters L."/>
            <person name="Kyrpides N."/>
            <person name="Mavromatis K."/>
            <person name="Ivanova N."/>
            <person name="Mikhailova N."/>
            <person name="Held B."/>
            <person name="Detter J.C."/>
            <person name="Tapia R."/>
            <person name="Han C."/>
            <person name="Land M."/>
            <person name="Hauser L."/>
            <person name="Markowitz V."/>
            <person name="Cheng J.-F."/>
            <person name="Hugenholtz P."/>
            <person name="Woyke T."/>
            <person name="Wu D."/>
            <person name="Tindall B."/>
            <person name="Brambilla E."/>
            <person name="Klenk H.-P."/>
            <person name="Eisen J.A."/>
        </authorList>
    </citation>
    <scope>NUCLEOTIDE SEQUENCE [LARGE SCALE GENOMIC DNA]</scope>
    <source>
        <strain evidence="1">DSM 18603</strain>
    </source>
</reference>
<name>H1Y1Z4_9SPHI</name>
<sequence>MHQVTKKERSLLADKLKATRNFLTHFINVAMIRPELSSSSIQNGNDLLHYLQQIPDVLPKGFGFNVIIKIYNYAKDSGLDSEPGVYWMAWQAELNNNVLAYCTHTHTIDSERRREKKAAYEYKFKVWNDGECIDEDVPHNFENYEVPFLHNAANVMDFRSRGSWLSADITFEKGGDV</sequence>
<gene>
    <name evidence="1" type="ORF">Mucpa_1539</name>
</gene>
<dbReference type="OrthoDB" id="794514at2"/>
<evidence type="ECO:0000313" key="2">
    <source>
        <dbReference type="Proteomes" id="UP000002774"/>
    </source>
</evidence>
<proteinExistence type="predicted"/>